<protein>
    <recommendedName>
        <fullName evidence="4">Secretion protein</fullName>
    </recommendedName>
</protein>
<accession>A0A0S3UGG1</accession>
<feature type="transmembrane region" description="Helical" evidence="1">
    <location>
        <begin position="21"/>
        <end position="38"/>
    </location>
</feature>
<dbReference type="STRING" id="28131.BWX40_07240"/>
<organism evidence="2 3">
    <name type="scientific">Prevotella intermedia</name>
    <dbReference type="NCBI Taxonomy" id="28131"/>
    <lineage>
        <taxon>Bacteria</taxon>
        <taxon>Pseudomonadati</taxon>
        <taxon>Bacteroidota</taxon>
        <taxon>Bacteroidia</taxon>
        <taxon>Bacteroidales</taxon>
        <taxon>Prevotellaceae</taxon>
        <taxon>Prevotella</taxon>
    </lineage>
</organism>
<proteinExistence type="predicted"/>
<evidence type="ECO:0000256" key="1">
    <source>
        <dbReference type="SAM" id="Phobius"/>
    </source>
</evidence>
<name>A0A0S3UGG1_PREIN</name>
<dbReference type="InterPro" id="IPR026444">
    <property type="entry name" value="Secre_tail"/>
</dbReference>
<dbReference type="NCBIfam" id="TIGR04183">
    <property type="entry name" value="Por_Secre_tail"/>
    <property type="match status" value="1"/>
</dbReference>
<sequence length="175" mass="19041">MQENTLLCEINVNKIHIMKKLRYLILAAALMMTLGIMGEEGVLLQLKNGSIVGFAFSGKPTMVIGATLEIRATETTVSYDYNEVKRVYWGEVQPNSISSTKDNINSDVVFRINANGLNVSGLANGERVSVYDTAGKLVTTAVSTQDNGTLNLPLKQSGGIYIARTQSGVSFKFTR</sequence>
<keyword evidence="1" id="KW-0472">Membrane</keyword>
<evidence type="ECO:0000313" key="2">
    <source>
        <dbReference type="EMBL" id="BAU16604.1"/>
    </source>
</evidence>
<keyword evidence="1" id="KW-0812">Transmembrane</keyword>
<evidence type="ECO:0000313" key="3">
    <source>
        <dbReference type="Proteomes" id="UP000217431"/>
    </source>
</evidence>
<evidence type="ECO:0008006" key="4">
    <source>
        <dbReference type="Google" id="ProtNLM"/>
    </source>
</evidence>
<dbReference type="Proteomes" id="UP000217431">
    <property type="component" value="Chromosome I"/>
</dbReference>
<gene>
    <name evidence="2" type="ORF">PIOMA14_I_0095</name>
</gene>
<dbReference type="AlphaFoldDB" id="A0A0S3UGG1"/>
<dbReference type="EMBL" id="AP014597">
    <property type="protein sequence ID" value="BAU16604.1"/>
    <property type="molecule type" value="Genomic_DNA"/>
</dbReference>
<keyword evidence="1" id="KW-1133">Transmembrane helix</keyword>
<reference evidence="2 3" key="1">
    <citation type="journal article" date="2016" name="DNA Res.">
        <title>The complete genome sequencing of Prevotella intermedia strain OMA14 and a subsequent fine-scale, intra-species genomic comparison reveal an unusual amplification of conjugative and mobile transposons and identify a novel Prevotella-lineage-specific repeat.</title>
        <authorList>
            <person name="Naito M."/>
            <person name="Ogura Y."/>
            <person name="Itoh T."/>
            <person name="Shoji M."/>
            <person name="Okamoto M."/>
            <person name="Hayashi T."/>
            <person name="Nakayama K."/>
        </authorList>
    </citation>
    <scope>NUCLEOTIDE SEQUENCE [LARGE SCALE GENOMIC DNA]</scope>
    <source>
        <strain evidence="2 3">OMA14</strain>
    </source>
</reference>